<dbReference type="PANTHER" id="PTHR22776:SF49">
    <property type="entry name" value="MARVEL DOMAIN-CONTAINING PROTEIN"/>
    <property type="match status" value="1"/>
</dbReference>
<dbReference type="AlphaFoldDB" id="A0A815YKC9"/>
<sequence length="170" mass="18817">MEDDERPRLGCRLNYVRKLPGMLKLVQLACSFIAIILVAVAPTLTYSGNKGFFLFVSIVAISITTILLLMALINLQAVFIPERWSLIELCWCAFIALFYFIAGIVIATATNGNALYGAAACFGFAACIAYIVDFINRIRLRRAEEASENTETTVTKTTTTTTVTRQQPVY</sequence>
<evidence type="ECO:0000256" key="5">
    <source>
        <dbReference type="PROSITE-ProRule" id="PRU00581"/>
    </source>
</evidence>
<dbReference type="Pfam" id="PF01284">
    <property type="entry name" value="MARVEL"/>
    <property type="match status" value="1"/>
</dbReference>
<evidence type="ECO:0000256" key="3">
    <source>
        <dbReference type="ARBA" id="ARBA00022989"/>
    </source>
</evidence>
<comment type="subcellular location">
    <subcellularLocation>
        <location evidence="1">Membrane</location>
        <topology evidence="1">Multi-pass membrane protein</topology>
    </subcellularLocation>
</comment>
<dbReference type="PROSITE" id="PS51225">
    <property type="entry name" value="MARVEL"/>
    <property type="match status" value="1"/>
</dbReference>
<evidence type="ECO:0000313" key="10">
    <source>
        <dbReference type="EMBL" id="CAF1572902.1"/>
    </source>
</evidence>
<protein>
    <recommendedName>
        <fullName evidence="8">MARVEL domain-containing protein</fullName>
    </recommendedName>
</protein>
<dbReference type="Proteomes" id="UP000663877">
    <property type="component" value="Unassembled WGS sequence"/>
</dbReference>
<evidence type="ECO:0000259" key="8">
    <source>
        <dbReference type="PROSITE" id="PS51225"/>
    </source>
</evidence>
<evidence type="ECO:0000256" key="7">
    <source>
        <dbReference type="SAM" id="Phobius"/>
    </source>
</evidence>
<evidence type="ECO:0000256" key="6">
    <source>
        <dbReference type="SAM" id="MobiDB-lite"/>
    </source>
</evidence>
<feature type="compositionally biased region" description="Low complexity" evidence="6">
    <location>
        <begin position="150"/>
        <end position="164"/>
    </location>
</feature>
<keyword evidence="2 5" id="KW-0812">Transmembrane</keyword>
<feature type="transmembrane region" description="Helical" evidence="7">
    <location>
        <begin position="52"/>
        <end position="73"/>
    </location>
</feature>
<dbReference type="InterPro" id="IPR008253">
    <property type="entry name" value="Marvel"/>
</dbReference>
<keyword evidence="4 5" id="KW-0472">Membrane</keyword>
<dbReference type="OrthoDB" id="10028364at2759"/>
<name>A0A815YKC9_9BILA</name>
<evidence type="ECO:0000313" key="11">
    <source>
        <dbReference type="Proteomes" id="UP000663832"/>
    </source>
</evidence>
<dbReference type="EMBL" id="CAJNOM010000864">
    <property type="protein sequence ID" value="CAF1572902.1"/>
    <property type="molecule type" value="Genomic_DNA"/>
</dbReference>
<evidence type="ECO:0000313" key="9">
    <source>
        <dbReference type="EMBL" id="CAF1188700.1"/>
    </source>
</evidence>
<keyword evidence="3 7" id="KW-1133">Transmembrane helix</keyword>
<feature type="region of interest" description="Disordered" evidence="6">
    <location>
        <begin position="149"/>
        <end position="170"/>
    </location>
</feature>
<reference evidence="10" key="1">
    <citation type="submission" date="2021-02" db="EMBL/GenBank/DDBJ databases">
        <authorList>
            <person name="Nowell W R."/>
        </authorList>
    </citation>
    <scope>NUCLEOTIDE SEQUENCE</scope>
</reference>
<proteinExistence type="predicted"/>
<organism evidence="10 11">
    <name type="scientific">Adineta steineri</name>
    <dbReference type="NCBI Taxonomy" id="433720"/>
    <lineage>
        <taxon>Eukaryota</taxon>
        <taxon>Metazoa</taxon>
        <taxon>Spiralia</taxon>
        <taxon>Gnathifera</taxon>
        <taxon>Rotifera</taxon>
        <taxon>Eurotatoria</taxon>
        <taxon>Bdelloidea</taxon>
        <taxon>Adinetida</taxon>
        <taxon>Adinetidae</taxon>
        <taxon>Adineta</taxon>
    </lineage>
</organism>
<evidence type="ECO:0000256" key="4">
    <source>
        <dbReference type="ARBA" id="ARBA00023136"/>
    </source>
</evidence>
<gene>
    <name evidence="9" type="ORF">BJG266_LOCUS26203</name>
    <name evidence="10" type="ORF">QVE165_LOCUS49047</name>
</gene>
<keyword evidence="11" id="KW-1185">Reference proteome</keyword>
<accession>A0A815YKC9</accession>
<feature type="transmembrane region" description="Helical" evidence="7">
    <location>
        <begin position="114"/>
        <end position="132"/>
    </location>
</feature>
<dbReference type="InterPro" id="IPR050578">
    <property type="entry name" value="MARVEL-CKLF_proteins"/>
</dbReference>
<dbReference type="PANTHER" id="PTHR22776">
    <property type="entry name" value="MARVEL-CONTAINING POTENTIAL LIPID RAFT-ASSOCIATED PROTEIN"/>
    <property type="match status" value="1"/>
</dbReference>
<feature type="domain" description="MARVEL" evidence="8">
    <location>
        <begin position="15"/>
        <end position="142"/>
    </location>
</feature>
<dbReference type="GO" id="GO:0016020">
    <property type="term" value="C:membrane"/>
    <property type="evidence" value="ECO:0007669"/>
    <property type="project" value="UniProtKB-SubCell"/>
</dbReference>
<dbReference type="EMBL" id="CAJNOI010000215">
    <property type="protein sequence ID" value="CAF1188700.1"/>
    <property type="molecule type" value="Genomic_DNA"/>
</dbReference>
<feature type="transmembrane region" description="Helical" evidence="7">
    <location>
        <begin position="21"/>
        <end position="40"/>
    </location>
</feature>
<dbReference type="Proteomes" id="UP000663832">
    <property type="component" value="Unassembled WGS sequence"/>
</dbReference>
<feature type="transmembrane region" description="Helical" evidence="7">
    <location>
        <begin position="85"/>
        <end position="108"/>
    </location>
</feature>
<comment type="caution">
    <text evidence="10">The sequence shown here is derived from an EMBL/GenBank/DDBJ whole genome shotgun (WGS) entry which is preliminary data.</text>
</comment>
<evidence type="ECO:0000256" key="1">
    <source>
        <dbReference type="ARBA" id="ARBA00004141"/>
    </source>
</evidence>
<evidence type="ECO:0000256" key="2">
    <source>
        <dbReference type="ARBA" id="ARBA00022692"/>
    </source>
</evidence>